<dbReference type="GeneID" id="9939385"/>
<dbReference type="EMBL" id="JH712067">
    <property type="protein sequence ID" value="EFO26481.1"/>
    <property type="molecule type" value="Genomic_DNA"/>
</dbReference>
<reference evidence="1" key="1">
    <citation type="submission" date="2012-04" db="EMBL/GenBank/DDBJ databases">
        <title>The Genome Sequence of Loa loa.</title>
        <authorList>
            <consortium name="The Broad Institute Genome Sequencing Platform"/>
            <consortium name="Broad Institute Genome Sequencing Center for Infectious Disease"/>
            <person name="Nutman T.B."/>
            <person name="Fink D.L."/>
            <person name="Russ C."/>
            <person name="Young S."/>
            <person name="Zeng Q."/>
            <person name="Gargeya S."/>
            <person name="Alvarado L."/>
            <person name="Berlin A."/>
            <person name="Chapman S.B."/>
            <person name="Chen Z."/>
            <person name="Freedman E."/>
            <person name="Gellesch M."/>
            <person name="Goldberg J."/>
            <person name="Griggs A."/>
            <person name="Gujja S."/>
            <person name="Heilman E.R."/>
            <person name="Heiman D."/>
            <person name="Howarth C."/>
            <person name="Mehta T."/>
            <person name="Neiman D."/>
            <person name="Pearson M."/>
            <person name="Roberts A."/>
            <person name="Saif S."/>
            <person name="Shea T."/>
            <person name="Shenoy N."/>
            <person name="Sisk P."/>
            <person name="Stolte C."/>
            <person name="Sykes S."/>
            <person name="White J."/>
            <person name="Yandava C."/>
            <person name="Haas B."/>
            <person name="Henn M.R."/>
            <person name="Nusbaum C."/>
            <person name="Birren B."/>
        </authorList>
    </citation>
    <scope>NUCLEOTIDE SEQUENCE [LARGE SCALE GENOMIC DNA]</scope>
</reference>
<organism evidence="1">
    <name type="scientific">Loa loa</name>
    <name type="common">Eye worm</name>
    <name type="synonym">Filaria loa</name>
    <dbReference type="NCBI Taxonomy" id="7209"/>
    <lineage>
        <taxon>Eukaryota</taxon>
        <taxon>Metazoa</taxon>
        <taxon>Ecdysozoa</taxon>
        <taxon>Nematoda</taxon>
        <taxon>Chromadorea</taxon>
        <taxon>Rhabditida</taxon>
        <taxon>Spirurina</taxon>
        <taxon>Spiruromorpha</taxon>
        <taxon>Filarioidea</taxon>
        <taxon>Onchocercidae</taxon>
        <taxon>Loa</taxon>
    </lineage>
</organism>
<dbReference type="KEGG" id="loa:LOAG_01997"/>
<sequence length="102" mass="11738">MSSYVYHDEFNEISNKVDVQINEAQCKIVHEDHEISSTVTQKKFTEGSKIEKILTFLLKYNAKKITRQISQGIHDTKMQLISDSQLVLSLPSSLYPRHSDVL</sequence>
<protein>
    <submittedName>
        <fullName evidence="1">Uncharacterized protein</fullName>
    </submittedName>
</protein>
<dbReference type="AlphaFoldDB" id="A0A1S0U9M3"/>
<gene>
    <name evidence="1" type="ORF">LOAG_01997</name>
</gene>
<dbReference type="InParanoid" id="A0A1S0U9M3"/>
<dbReference type="RefSeq" id="XP_003137583.1">
    <property type="nucleotide sequence ID" value="XM_003137535.1"/>
</dbReference>
<dbReference type="CTD" id="9939385"/>
<name>A0A1S0U9M3_LOALO</name>
<accession>A0A1S0U9M3</accession>
<evidence type="ECO:0000313" key="1">
    <source>
        <dbReference type="EMBL" id="EFO26481.1"/>
    </source>
</evidence>
<proteinExistence type="predicted"/>